<feature type="compositionally biased region" description="Basic and acidic residues" evidence="1">
    <location>
        <begin position="31"/>
        <end position="48"/>
    </location>
</feature>
<gene>
    <name evidence="2" type="ORF">KI387_005954</name>
</gene>
<dbReference type="EMBL" id="JAHRHJ020000002">
    <property type="protein sequence ID" value="KAH9325776.1"/>
    <property type="molecule type" value="Genomic_DNA"/>
</dbReference>
<feature type="non-terminal residue" evidence="2">
    <location>
        <position position="1"/>
    </location>
</feature>
<organism evidence="2 3">
    <name type="scientific">Taxus chinensis</name>
    <name type="common">Chinese yew</name>
    <name type="synonym">Taxus wallichiana var. chinensis</name>
    <dbReference type="NCBI Taxonomy" id="29808"/>
    <lineage>
        <taxon>Eukaryota</taxon>
        <taxon>Viridiplantae</taxon>
        <taxon>Streptophyta</taxon>
        <taxon>Embryophyta</taxon>
        <taxon>Tracheophyta</taxon>
        <taxon>Spermatophyta</taxon>
        <taxon>Pinopsida</taxon>
        <taxon>Pinidae</taxon>
        <taxon>Conifers II</taxon>
        <taxon>Cupressales</taxon>
        <taxon>Taxaceae</taxon>
        <taxon>Taxus</taxon>
    </lineage>
</organism>
<reference evidence="2 3" key="1">
    <citation type="journal article" date="2021" name="Nat. Plants">
        <title>The Taxus genome provides insights into paclitaxel biosynthesis.</title>
        <authorList>
            <person name="Xiong X."/>
            <person name="Gou J."/>
            <person name="Liao Q."/>
            <person name="Li Y."/>
            <person name="Zhou Q."/>
            <person name="Bi G."/>
            <person name="Li C."/>
            <person name="Du R."/>
            <person name="Wang X."/>
            <person name="Sun T."/>
            <person name="Guo L."/>
            <person name="Liang H."/>
            <person name="Lu P."/>
            <person name="Wu Y."/>
            <person name="Zhang Z."/>
            <person name="Ro D.K."/>
            <person name="Shang Y."/>
            <person name="Huang S."/>
            <person name="Yan J."/>
        </authorList>
    </citation>
    <scope>NUCLEOTIDE SEQUENCE [LARGE SCALE GENOMIC DNA]</scope>
    <source>
        <strain evidence="2">Ta-2019</strain>
    </source>
</reference>
<dbReference type="Proteomes" id="UP000824469">
    <property type="component" value="Unassembled WGS sequence"/>
</dbReference>
<proteinExistence type="predicted"/>
<evidence type="ECO:0000313" key="2">
    <source>
        <dbReference type="EMBL" id="KAH9325776.1"/>
    </source>
</evidence>
<accession>A0AA38LJ98</accession>
<evidence type="ECO:0000313" key="3">
    <source>
        <dbReference type="Proteomes" id="UP000824469"/>
    </source>
</evidence>
<feature type="compositionally biased region" description="Polar residues" evidence="1">
    <location>
        <begin position="12"/>
        <end position="22"/>
    </location>
</feature>
<name>A0AA38LJ98_TAXCH</name>
<dbReference type="AlphaFoldDB" id="A0AA38LJ98"/>
<feature type="region of interest" description="Disordered" evidence="1">
    <location>
        <begin position="1"/>
        <end position="67"/>
    </location>
</feature>
<keyword evidence="3" id="KW-1185">Reference proteome</keyword>
<comment type="caution">
    <text evidence="2">The sequence shown here is derived from an EMBL/GenBank/DDBJ whole genome shotgun (WGS) entry which is preliminary data.</text>
</comment>
<evidence type="ECO:0000256" key="1">
    <source>
        <dbReference type="SAM" id="MobiDB-lite"/>
    </source>
</evidence>
<protein>
    <submittedName>
        <fullName evidence="2">Uncharacterized protein</fullName>
    </submittedName>
</protein>
<sequence length="67" mass="7094">GPDSGRYCMETLQRSSPSQRSPLTVAPDPVHILDSRTEAGRVREDTPREGTQADGAATGRATSLPSV</sequence>